<dbReference type="InterPro" id="IPR003833">
    <property type="entry name" value="CT_C_D"/>
</dbReference>
<dbReference type="GO" id="GO:0005524">
    <property type="term" value="F:ATP binding"/>
    <property type="evidence" value="ECO:0007669"/>
    <property type="project" value="UniProtKB-KW"/>
</dbReference>
<dbReference type="EMBL" id="BONY01000022">
    <property type="protein sequence ID" value="GIH05829.1"/>
    <property type="molecule type" value="Genomic_DNA"/>
</dbReference>
<name>A0A8J3VFZ9_9ACTN</name>
<evidence type="ECO:0000256" key="3">
    <source>
        <dbReference type="ARBA" id="ARBA00022840"/>
    </source>
</evidence>
<organism evidence="5 6">
    <name type="scientific">Rhizocola hellebori</name>
    <dbReference type="NCBI Taxonomy" id="1392758"/>
    <lineage>
        <taxon>Bacteria</taxon>
        <taxon>Bacillati</taxon>
        <taxon>Actinomycetota</taxon>
        <taxon>Actinomycetes</taxon>
        <taxon>Micromonosporales</taxon>
        <taxon>Micromonosporaceae</taxon>
        <taxon>Rhizocola</taxon>
    </lineage>
</organism>
<evidence type="ECO:0000313" key="5">
    <source>
        <dbReference type="EMBL" id="GIH05829.1"/>
    </source>
</evidence>
<dbReference type="SUPFAM" id="SSF50891">
    <property type="entry name" value="Cyclophilin-like"/>
    <property type="match status" value="1"/>
</dbReference>
<dbReference type="InterPro" id="IPR029000">
    <property type="entry name" value="Cyclophilin-like_dom_sf"/>
</dbReference>
<protein>
    <submittedName>
        <fullName evidence="5">Allophanate hydrolase</fullName>
    </submittedName>
</protein>
<feature type="domain" description="Carboxyltransferase" evidence="4">
    <location>
        <begin position="1"/>
        <end position="169"/>
    </location>
</feature>
<proteinExistence type="predicted"/>
<evidence type="ECO:0000259" key="4">
    <source>
        <dbReference type="SMART" id="SM00796"/>
    </source>
</evidence>
<dbReference type="AlphaFoldDB" id="A0A8J3VFZ9"/>
<dbReference type="Proteomes" id="UP000612899">
    <property type="component" value="Unassembled WGS sequence"/>
</dbReference>
<keyword evidence="6" id="KW-1185">Reference proteome</keyword>
<keyword evidence="3" id="KW-0067">ATP-binding</keyword>
<reference evidence="5" key="1">
    <citation type="submission" date="2021-01" db="EMBL/GenBank/DDBJ databases">
        <title>Whole genome shotgun sequence of Rhizocola hellebori NBRC 109834.</title>
        <authorList>
            <person name="Komaki H."/>
            <person name="Tamura T."/>
        </authorList>
    </citation>
    <scope>NUCLEOTIDE SEQUENCE</scope>
    <source>
        <strain evidence="5">NBRC 109834</strain>
    </source>
</reference>
<dbReference type="InterPro" id="IPR010016">
    <property type="entry name" value="PxpB"/>
</dbReference>
<dbReference type="PANTHER" id="PTHR34698">
    <property type="entry name" value="5-OXOPROLINASE SUBUNIT B"/>
    <property type="match status" value="1"/>
</dbReference>
<comment type="caution">
    <text evidence="5">The sequence shown here is derived from an EMBL/GenBank/DDBJ whole genome shotgun (WGS) entry which is preliminary data.</text>
</comment>
<evidence type="ECO:0000256" key="2">
    <source>
        <dbReference type="ARBA" id="ARBA00022801"/>
    </source>
</evidence>
<evidence type="ECO:0000256" key="1">
    <source>
        <dbReference type="ARBA" id="ARBA00022741"/>
    </source>
</evidence>
<sequence>MLEVDDPAGWYRTLLAARATGELSCEEIVPAAETVLLAGITKLPELAKMGPLPGPESAAEVNIPVRWDGADLESVAERWQGDPPTVLRGLTLTVAFCGFTPGFAYLTGLEERYQLPRLDSPRPNVPAGSVAVAGPYAGIYPRSSPGGWQLLGHTEVTMFDPLRAEPALLTPGTRVRFTDA</sequence>
<dbReference type="Gene3D" id="2.40.100.10">
    <property type="entry name" value="Cyclophilin-like"/>
    <property type="match status" value="1"/>
</dbReference>
<gene>
    <name evidence="5" type="ORF">Rhe02_38960</name>
</gene>
<keyword evidence="1" id="KW-0547">Nucleotide-binding</keyword>
<dbReference type="Pfam" id="PF02682">
    <property type="entry name" value="CT_C_D"/>
    <property type="match status" value="1"/>
</dbReference>
<dbReference type="PANTHER" id="PTHR34698:SF2">
    <property type="entry name" value="5-OXOPROLINASE SUBUNIT B"/>
    <property type="match status" value="1"/>
</dbReference>
<evidence type="ECO:0000313" key="6">
    <source>
        <dbReference type="Proteomes" id="UP000612899"/>
    </source>
</evidence>
<dbReference type="SMART" id="SM00796">
    <property type="entry name" value="AHS1"/>
    <property type="match status" value="1"/>
</dbReference>
<dbReference type="GO" id="GO:0016787">
    <property type="term" value="F:hydrolase activity"/>
    <property type="evidence" value="ECO:0007669"/>
    <property type="project" value="UniProtKB-KW"/>
</dbReference>
<keyword evidence="2 5" id="KW-0378">Hydrolase</keyword>
<accession>A0A8J3VFZ9</accession>